<feature type="region of interest" description="Disordered" evidence="1">
    <location>
        <begin position="148"/>
        <end position="206"/>
    </location>
</feature>
<evidence type="ECO:0000313" key="2">
    <source>
        <dbReference type="EMBL" id="KAJ7038395.1"/>
    </source>
</evidence>
<protein>
    <submittedName>
        <fullName evidence="2">Uncharacterized protein</fullName>
    </submittedName>
</protein>
<feature type="compositionally biased region" description="Basic and acidic residues" evidence="1">
    <location>
        <begin position="148"/>
        <end position="171"/>
    </location>
</feature>
<feature type="compositionally biased region" description="Basic residues" evidence="1">
    <location>
        <begin position="71"/>
        <end position="83"/>
    </location>
</feature>
<comment type="caution">
    <text evidence="2">The sequence shown here is derived from an EMBL/GenBank/DDBJ whole genome shotgun (WGS) entry which is preliminary data.</text>
</comment>
<dbReference type="AlphaFoldDB" id="A0AAD6T4P6"/>
<feature type="compositionally biased region" description="Basic and acidic residues" evidence="1">
    <location>
        <begin position="1"/>
        <end position="14"/>
    </location>
</feature>
<gene>
    <name evidence="2" type="ORF">C8F04DRAFT_1325132</name>
</gene>
<name>A0AAD6T4P6_9AGAR</name>
<feature type="compositionally biased region" description="Basic residues" evidence="1">
    <location>
        <begin position="402"/>
        <end position="417"/>
    </location>
</feature>
<proteinExistence type="predicted"/>
<feature type="region of interest" description="Disordered" evidence="1">
    <location>
        <begin position="1"/>
        <end position="48"/>
    </location>
</feature>
<accession>A0AAD6T4P6</accession>
<keyword evidence="3" id="KW-1185">Reference proteome</keyword>
<feature type="compositionally biased region" description="Polar residues" evidence="1">
    <location>
        <begin position="25"/>
        <end position="36"/>
    </location>
</feature>
<organism evidence="2 3">
    <name type="scientific">Mycena alexandri</name>
    <dbReference type="NCBI Taxonomy" id="1745969"/>
    <lineage>
        <taxon>Eukaryota</taxon>
        <taxon>Fungi</taxon>
        <taxon>Dikarya</taxon>
        <taxon>Basidiomycota</taxon>
        <taxon>Agaricomycotina</taxon>
        <taxon>Agaricomycetes</taxon>
        <taxon>Agaricomycetidae</taxon>
        <taxon>Agaricales</taxon>
        <taxon>Marasmiineae</taxon>
        <taxon>Mycenaceae</taxon>
        <taxon>Mycena</taxon>
    </lineage>
</organism>
<reference evidence="2" key="1">
    <citation type="submission" date="2023-03" db="EMBL/GenBank/DDBJ databases">
        <title>Massive genome expansion in bonnet fungi (Mycena s.s.) driven by repeated elements and novel gene families across ecological guilds.</title>
        <authorList>
            <consortium name="Lawrence Berkeley National Laboratory"/>
            <person name="Harder C.B."/>
            <person name="Miyauchi S."/>
            <person name="Viragh M."/>
            <person name="Kuo A."/>
            <person name="Thoen E."/>
            <person name="Andreopoulos B."/>
            <person name="Lu D."/>
            <person name="Skrede I."/>
            <person name="Drula E."/>
            <person name="Henrissat B."/>
            <person name="Morin E."/>
            <person name="Kohler A."/>
            <person name="Barry K."/>
            <person name="LaButti K."/>
            <person name="Morin E."/>
            <person name="Salamov A."/>
            <person name="Lipzen A."/>
            <person name="Mereny Z."/>
            <person name="Hegedus B."/>
            <person name="Baldrian P."/>
            <person name="Stursova M."/>
            <person name="Weitz H."/>
            <person name="Taylor A."/>
            <person name="Grigoriev I.V."/>
            <person name="Nagy L.G."/>
            <person name="Martin F."/>
            <person name="Kauserud H."/>
        </authorList>
    </citation>
    <scope>NUCLEOTIDE SEQUENCE</scope>
    <source>
        <strain evidence="2">CBHHK200</strain>
    </source>
</reference>
<sequence length="583" mass="63650">MPEQELKEYYEMRGKGAPRGASPRVQGSSRTPQRQRTPLDGSDDGERKTLEVTDAWESALVMAVMQGGKGKVGHPRLIRKGTPQRRNGKEGSFKLVQRHQRNDEWEPSREQVKGKTRYTRNRPLDVGNGVDKDSLYGDDARRTVAARAEGHGYRDEHEAREDGYGHGKGDEIWGTGTRNKPRMRGTGNGRGTRKGKGTGNGNETGTETAKYEIGTYDSEEAAQAHMWTKNYAHGRGYGERARVRVQGTRTGTGKGNAHGYEYGERARVRRLGRVRVWRMGTGTGTSMAYGHGHECGVRARAQEQGTRTRSGVVQVRERVRARVQVKGTKAPRAAEQQGNGERTRGAKDRVLRRKRASARHDTLRRGGCARRTNPRAAGCATAKVAKVDDVGAPAAPGSAGGHRMHKKRQKRHQRKVRNAASGAVEPRSSKRDVRAVKPEIIVPESELTPELQPLLRPGLEYDPLAVLGASREGKGGASKKKRDKKSVQKSVQGSLIGRCQTSSASLRIFLAIHGAGGSADGVGNLANGDMARQPHSGHSSAFSGFDRSYALETRNWRLGVASSDCGAKRRNSICGYVGCYGDP</sequence>
<feature type="region of interest" description="Disordered" evidence="1">
    <location>
        <begin position="323"/>
        <end position="432"/>
    </location>
</feature>
<dbReference type="Proteomes" id="UP001218188">
    <property type="component" value="Unassembled WGS sequence"/>
</dbReference>
<feature type="region of interest" description="Disordered" evidence="1">
    <location>
        <begin position="70"/>
        <end position="91"/>
    </location>
</feature>
<dbReference type="EMBL" id="JARJCM010000032">
    <property type="protein sequence ID" value="KAJ7038395.1"/>
    <property type="molecule type" value="Genomic_DNA"/>
</dbReference>
<feature type="region of interest" description="Disordered" evidence="1">
    <location>
        <begin position="470"/>
        <end position="492"/>
    </location>
</feature>
<evidence type="ECO:0000256" key="1">
    <source>
        <dbReference type="SAM" id="MobiDB-lite"/>
    </source>
</evidence>
<evidence type="ECO:0000313" key="3">
    <source>
        <dbReference type="Proteomes" id="UP001218188"/>
    </source>
</evidence>